<dbReference type="EMBL" id="FOUB01000019">
    <property type="protein sequence ID" value="SFM24940.1"/>
    <property type="molecule type" value="Genomic_DNA"/>
</dbReference>
<evidence type="ECO:0000313" key="2">
    <source>
        <dbReference type="EMBL" id="SFM24940.1"/>
    </source>
</evidence>
<sequence length="865" mass="99258">MNPSTCLFTIVSRNYLHFACTLMESVAEYAPWMERAVCLCDSAEEIDPQDYNFRLMTLRDLPIPEIDAFIFQYTILELNTAIKPFVFEYLAQREHYQQIFYFDPDIRVYSSLQPMSEILQNCQILLTPHLSDWLDDGKHPNELSILQSGSYNLGYIGLRNTPEALKLMKWWQSKMLRECVVDIPRGLFVDQKWMDMVPGMYDGVHIERHPGWNTAYWNINHRTVLHEQNGYTVNAQPLVFFHFSGVSLDGKTFSKHQDRYTLQNLTPAVRELMEDYVEALRRHGGVRYSKISYAFAKFRDGTPIPDFARMIFREQRDHLSFNLAQTEGERAFIEYLNQPMVEIGRSHPLITRLAYKFYQQRSDLKLAFPDVLGVDALRYANWFVSNATEQAKIAERFVEPIRHRMQEQTVNSTSAGGIAMALPALGTAPNPALLPRLKAALWRHLYSVAWRGRGLVRHFVGYNIRHRLHAWLLRSAFEIEAHPASVATSTHPVRPEDHHDGLNVVGYLFAESGVGQSARCTLTATQAANVKIAALDFRVGNVSRMNAEIKVPLAELPHFAVNLLHINADQIPLAYDHLGSEFFRGRYNIGYWAWELPEFPEAWGQAAQLLSEVWVPSFFCQEAISAKIDRPVLRMPHCIDVQPLSRFRRADIGLPEQGFLFGFMFDVLSVAERKNPLAILDSFRRAFGRNRQDVRLVLKLMNTDHNPEFTRILQERINGDSSVVVLETYFNREQINGLLQNLDCYVSLHRSEGFGLTLAESMLLGKPVIATGWSGNMDFMTPWNSLPVRYELVELQQDYGPYKHGCHWAEPSSEHAAECMQALFNDPQLCARIGAEARRTIELDFSPSAVGERIRARLARLESGY</sequence>
<accession>A0A1I4PBC4</accession>
<dbReference type="RefSeq" id="WP_083398421.1">
    <property type="nucleotide sequence ID" value="NZ_FOUB01000019.1"/>
</dbReference>
<dbReference type="Proteomes" id="UP000183287">
    <property type="component" value="Unassembled WGS sequence"/>
</dbReference>
<dbReference type="GO" id="GO:0016757">
    <property type="term" value="F:glycosyltransferase activity"/>
    <property type="evidence" value="ECO:0007669"/>
    <property type="project" value="InterPro"/>
</dbReference>
<feature type="domain" description="Glycosyl transferase family 1" evidence="1">
    <location>
        <begin position="673"/>
        <end position="839"/>
    </location>
</feature>
<gene>
    <name evidence="2" type="ORF">SAMN05421863_101913</name>
</gene>
<dbReference type="AlphaFoldDB" id="A0A1I4PBC4"/>
<evidence type="ECO:0000259" key="1">
    <source>
        <dbReference type="Pfam" id="PF00534"/>
    </source>
</evidence>
<protein>
    <submittedName>
        <fullName evidence="2">Glycosyltransferase involved in cell wall bisynthesis</fullName>
    </submittedName>
</protein>
<reference evidence="3" key="1">
    <citation type="submission" date="2016-10" db="EMBL/GenBank/DDBJ databases">
        <authorList>
            <person name="Varghese N."/>
            <person name="Submissions S."/>
        </authorList>
    </citation>
    <scope>NUCLEOTIDE SEQUENCE [LARGE SCALE GENOMIC DNA]</scope>
    <source>
        <strain evidence="3">Nm44</strain>
    </source>
</reference>
<dbReference type="SUPFAM" id="SSF53448">
    <property type="entry name" value="Nucleotide-diphospho-sugar transferases"/>
    <property type="match status" value="1"/>
</dbReference>
<dbReference type="SUPFAM" id="SSF53756">
    <property type="entry name" value="UDP-Glycosyltransferase/glycogen phosphorylase"/>
    <property type="match status" value="1"/>
</dbReference>
<keyword evidence="2" id="KW-0808">Transferase</keyword>
<dbReference type="PANTHER" id="PTHR46656:SF3">
    <property type="entry name" value="PUTATIVE-RELATED"/>
    <property type="match status" value="1"/>
</dbReference>
<proteinExistence type="predicted"/>
<dbReference type="InterPro" id="IPR001296">
    <property type="entry name" value="Glyco_trans_1"/>
</dbReference>
<dbReference type="PANTHER" id="PTHR46656">
    <property type="entry name" value="PUTATIVE-RELATED"/>
    <property type="match status" value="1"/>
</dbReference>
<evidence type="ECO:0000313" key="3">
    <source>
        <dbReference type="Proteomes" id="UP000183287"/>
    </source>
</evidence>
<dbReference type="InterPro" id="IPR029044">
    <property type="entry name" value="Nucleotide-diphossugar_trans"/>
</dbReference>
<organism evidence="2 3">
    <name type="scientific">Nitrosomonas communis</name>
    <dbReference type="NCBI Taxonomy" id="44574"/>
    <lineage>
        <taxon>Bacteria</taxon>
        <taxon>Pseudomonadati</taxon>
        <taxon>Pseudomonadota</taxon>
        <taxon>Betaproteobacteria</taxon>
        <taxon>Nitrosomonadales</taxon>
        <taxon>Nitrosomonadaceae</taxon>
        <taxon>Nitrosomonas</taxon>
    </lineage>
</organism>
<dbReference type="OrthoDB" id="9816564at2"/>
<dbReference type="Pfam" id="PF00534">
    <property type="entry name" value="Glycos_transf_1"/>
    <property type="match status" value="1"/>
</dbReference>
<dbReference type="CDD" id="cd03801">
    <property type="entry name" value="GT4_PimA-like"/>
    <property type="match status" value="1"/>
</dbReference>
<dbReference type="Gene3D" id="3.40.50.2000">
    <property type="entry name" value="Glycogen Phosphorylase B"/>
    <property type="match status" value="1"/>
</dbReference>
<name>A0A1I4PBC4_9PROT</name>
<keyword evidence="3" id="KW-1185">Reference proteome</keyword>